<evidence type="ECO:0000313" key="5">
    <source>
        <dbReference type="Proteomes" id="UP000751518"/>
    </source>
</evidence>
<dbReference type="InterPro" id="IPR011006">
    <property type="entry name" value="CheY-like_superfamily"/>
</dbReference>
<dbReference type="PROSITE" id="PS50110">
    <property type="entry name" value="RESPONSE_REGULATORY"/>
    <property type="match status" value="1"/>
</dbReference>
<reference evidence="4" key="1">
    <citation type="submission" date="2020-04" db="EMBL/GenBank/DDBJ databases">
        <authorList>
            <person name="Zhang T."/>
        </authorList>
    </citation>
    <scope>NUCLEOTIDE SEQUENCE</scope>
    <source>
        <strain evidence="4">HKST-UBA03</strain>
    </source>
</reference>
<dbReference type="SMART" id="SM00448">
    <property type="entry name" value="REC"/>
    <property type="match status" value="1"/>
</dbReference>
<dbReference type="Gene3D" id="3.40.50.2300">
    <property type="match status" value="1"/>
</dbReference>
<feature type="modified residue" description="4-aspartylphosphate" evidence="2">
    <location>
        <position position="52"/>
    </location>
</feature>
<evidence type="ECO:0000256" key="2">
    <source>
        <dbReference type="PROSITE-ProRule" id="PRU00169"/>
    </source>
</evidence>
<dbReference type="InterPro" id="IPR050595">
    <property type="entry name" value="Bact_response_regulator"/>
</dbReference>
<keyword evidence="1 2" id="KW-0597">Phosphoprotein</keyword>
<dbReference type="SUPFAM" id="SSF52172">
    <property type="entry name" value="CheY-like"/>
    <property type="match status" value="1"/>
</dbReference>
<dbReference type="CDD" id="cd17574">
    <property type="entry name" value="REC_OmpR"/>
    <property type="match status" value="1"/>
</dbReference>
<comment type="caution">
    <text evidence="4">The sequence shown here is derived from an EMBL/GenBank/DDBJ whole genome shotgun (WGS) entry which is preliminary data.</text>
</comment>
<proteinExistence type="predicted"/>
<evidence type="ECO:0000256" key="1">
    <source>
        <dbReference type="ARBA" id="ARBA00022553"/>
    </source>
</evidence>
<dbReference type="PANTHER" id="PTHR44591">
    <property type="entry name" value="STRESS RESPONSE REGULATOR PROTEIN 1"/>
    <property type="match status" value="1"/>
</dbReference>
<dbReference type="AlphaFoldDB" id="A0A955LL38"/>
<dbReference type="EMBL" id="JAGQKZ010000058">
    <property type="protein sequence ID" value="MCA9392464.1"/>
    <property type="molecule type" value="Genomic_DNA"/>
</dbReference>
<accession>A0A955LL38</accession>
<name>A0A955LL38_UNCKA</name>
<sequence length="122" mass="13516">MAKTVLLIEDEIYLNDLYKMTLEADGYTVLAAYDGEQGVEQANNHPDIIYLDIMLPKINGIDVLKKLKENDATKDIPVVILSNLGQESIVQQALTLGAKEYVIKLQIEPADLATKTKDLIGK</sequence>
<protein>
    <submittedName>
        <fullName evidence="4">Response regulator</fullName>
    </submittedName>
</protein>
<organism evidence="4 5">
    <name type="scientific">candidate division WWE3 bacterium</name>
    <dbReference type="NCBI Taxonomy" id="2053526"/>
    <lineage>
        <taxon>Bacteria</taxon>
        <taxon>Katanobacteria</taxon>
    </lineage>
</organism>
<dbReference type="Proteomes" id="UP000751518">
    <property type="component" value="Unassembled WGS sequence"/>
</dbReference>
<dbReference type="InterPro" id="IPR001789">
    <property type="entry name" value="Sig_transdc_resp-reg_receiver"/>
</dbReference>
<dbReference type="GO" id="GO:0000160">
    <property type="term" value="P:phosphorelay signal transduction system"/>
    <property type="evidence" value="ECO:0007669"/>
    <property type="project" value="InterPro"/>
</dbReference>
<reference evidence="4" key="2">
    <citation type="journal article" date="2021" name="Microbiome">
        <title>Successional dynamics and alternative stable states in a saline activated sludge microbial community over 9 years.</title>
        <authorList>
            <person name="Wang Y."/>
            <person name="Ye J."/>
            <person name="Ju F."/>
            <person name="Liu L."/>
            <person name="Boyd J.A."/>
            <person name="Deng Y."/>
            <person name="Parks D.H."/>
            <person name="Jiang X."/>
            <person name="Yin X."/>
            <person name="Woodcroft B.J."/>
            <person name="Tyson G.W."/>
            <person name="Hugenholtz P."/>
            <person name="Polz M.F."/>
            <person name="Zhang T."/>
        </authorList>
    </citation>
    <scope>NUCLEOTIDE SEQUENCE</scope>
    <source>
        <strain evidence="4">HKST-UBA03</strain>
    </source>
</reference>
<dbReference type="PANTHER" id="PTHR44591:SF3">
    <property type="entry name" value="RESPONSE REGULATORY DOMAIN-CONTAINING PROTEIN"/>
    <property type="match status" value="1"/>
</dbReference>
<dbReference type="Pfam" id="PF00072">
    <property type="entry name" value="Response_reg"/>
    <property type="match status" value="1"/>
</dbReference>
<evidence type="ECO:0000259" key="3">
    <source>
        <dbReference type="PROSITE" id="PS50110"/>
    </source>
</evidence>
<feature type="domain" description="Response regulatory" evidence="3">
    <location>
        <begin position="4"/>
        <end position="119"/>
    </location>
</feature>
<gene>
    <name evidence="4" type="ORF">KC614_04705</name>
</gene>
<evidence type="ECO:0000313" key="4">
    <source>
        <dbReference type="EMBL" id="MCA9392464.1"/>
    </source>
</evidence>